<sequence>MDYLPQHLSLGEHQYAVIDRLRVSELPVSWPLIELVSPMLMPQAHLYPWLLPLHELPSGEWQSLMKDLAVDVKGILAPECILLLSSSYSVQEVHSALVSALYYQDETGTGRILRYYDSRVLFHLQWMLTPSQITNYLPVKKIPLWTLWLEGKWQTLNFASEQTACVNGGNSRLPMSQLQRCGQINDVLAQLPAEENMSTRQSISRKIDFLLVQAIECQLSTREDQNAFALHGLNLPDKFWLAPKMKIFLEKARQAPEYFLDETSSWNERVWLDMICT</sequence>
<dbReference type="AlphaFoldDB" id="A0A8H9NRP9"/>
<dbReference type="Pfam" id="PF13503">
    <property type="entry name" value="DUF4123"/>
    <property type="match status" value="1"/>
</dbReference>
<protein>
    <submittedName>
        <fullName evidence="2">DUF4123 domain-containing protein</fullName>
    </submittedName>
</protein>
<dbReference type="EMBL" id="DACSDU010000002">
    <property type="protein sequence ID" value="HAT1584272.1"/>
    <property type="molecule type" value="Genomic_DNA"/>
</dbReference>
<dbReference type="OrthoDB" id="8584274at2"/>
<dbReference type="GeneID" id="92973769"/>
<proteinExistence type="predicted"/>
<feature type="domain" description="DUF4123" evidence="1">
    <location>
        <begin position="44"/>
        <end position="133"/>
    </location>
</feature>
<name>A0A8H9NRP9_9ENTR</name>
<dbReference type="Proteomes" id="UP000864563">
    <property type="component" value="Unassembled WGS sequence"/>
</dbReference>
<evidence type="ECO:0000313" key="2">
    <source>
        <dbReference type="EMBL" id="HAT1584272.1"/>
    </source>
</evidence>
<dbReference type="InterPro" id="IPR025391">
    <property type="entry name" value="DUF4123"/>
</dbReference>
<dbReference type="KEGG" id="cfar:CI104_09705"/>
<comment type="caution">
    <text evidence="2">The sequence shown here is derived from an EMBL/GenBank/DDBJ whole genome shotgun (WGS) entry which is preliminary data.</text>
</comment>
<dbReference type="RefSeq" id="WP_072015701.1">
    <property type="nucleotide sequence ID" value="NZ_CABMNX010000001.1"/>
</dbReference>
<reference evidence="2" key="2">
    <citation type="submission" date="2020-11" db="EMBL/GenBank/DDBJ databases">
        <authorList>
            <consortium name="NCBI Pathogen Detection Project"/>
        </authorList>
    </citation>
    <scope>NUCLEOTIDE SEQUENCE</scope>
    <source>
        <strain evidence="2">YDC697-2</strain>
    </source>
</reference>
<evidence type="ECO:0000259" key="1">
    <source>
        <dbReference type="Pfam" id="PF13503"/>
    </source>
</evidence>
<gene>
    <name evidence="2" type="ORF">I8Y00_000570</name>
</gene>
<organism evidence="2">
    <name type="scientific">Citrobacter farmeri</name>
    <dbReference type="NCBI Taxonomy" id="67824"/>
    <lineage>
        <taxon>Bacteria</taxon>
        <taxon>Pseudomonadati</taxon>
        <taxon>Pseudomonadota</taxon>
        <taxon>Gammaproteobacteria</taxon>
        <taxon>Enterobacterales</taxon>
        <taxon>Enterobacteriaceae</taxon>
        <taxon>Citrobacter</taxon>
    </lineage>
</organism>
<accession>A0A8H9NRP9</accession>
<reference evidence="2" key="1">
    <citation type="journal article" date="2018" name="Genome Biol.">
        <title>SKESA: strategic k-mer extension for scrupulous assemblies.</title>
        <authorList>
            <person name="Souvorov A."/>
            <person name="Agarwala R."/>
            <person name="Lipman D.J."/>
        </authorList>
    </citation>
    <scope>NUCLEOTIDE SEQUENCE</scope>
    <source>
        <strain evidence="2">YDC697-2</strain>
    </source>
</reference>